<gene>
    <name evidence="10" type="ORF">SAMN04487990_105182</name>
</gene>
<dbReference type="SUPFAM" id="SSF51735">
    <property type="entry name" value="NAD(P)-binding Rossmann-fold domains"/>
    <property type="match status" value="1"/>
</dbReference>
<evidence type="ECO:0000313" key="11">
    <source>
        <dbReference type="Proteomes" id="UP000198846"/>
    </source>
</evidence>
<dbReference type="InterPro" id="IPR002347">
    <property type="entry name" value="SDR_fam"/>
</dbReference>
<dbReference type="PANTHER" id="PTHR24322:SF736">
    <property type="entry name" value="RETINOL DEHYDROGENASE 10"/>
    <property type="match status" value="1"/>
</dbReference>
<keyword evidence="5" id="KW-1133">Transmembrane helix</keyword>
<evidence type="ECO:0000256" key="9">
    <source>
        <dbReference type="RuleBase" id="RU000363"/>
    </source>
</evidence>
<name>A0A1H3XV62_BIZPA</name>
<reference evidence="10 11" key="1">
    <citation type="submission" date="2016-10" db="EMBL/GenBank/DDBJ databases">
        <authorList>
            <person name="de Groot N.N."/>
        </authorList>
    </citation>
    <scope>NUCLEOTIDE SEQUENCE [LARGE SCALE GENOMIC DNA]</scope>
    <source>
        <strain evidence="10 11">DSM 23842</strain>
    </source>
</reference>
<dbReference type="GO" id="GO:0006720">
    <property type="term" value="P:isoprenoid metabolic process"/>
    <property type="evidence" value="ECO:0007669"/>
    <property type="project" value="UniProtKB-ARBA"/>
</dbReference>
<dbReference type="GO" id="GO:0016616">
    <property type="term" value="F:oxidoreductase activity, acting on the CH-OH group of donors, NAD or NADP as acceptor"/>
    <property type="evidence" value="ECO:0007669"/>
    <property type="project" value="UniProtKB-ARBA"/>
</dbReference>
<dbReference type="EMBL" id="FNQK01000005">
    <property type="protein sequence ID" value="SEA03110.1"/>
    <property type="molecule type" value="Genomic_DNA"/>
</dbReference>
<evidence type="ECO:0000256" key="6">
    <source>
        <dbReference type="ARBA" id="ARBA00023002"/>
    </source>
</evidence>
<dbReference type="GO" id="GO:0016020">
    <property type="term" value="C:membrane"/>
    <property type="evidence" value="ECO:0007669"/>
    <property type="project" value="UniProtKB-SubCell"/>
</dbReference>
<accession>A0A1H3XV62</accession>
<dbReference type="InterPro" id="IPR020904">
    <property type="entry name" value="Sc_DH/Rdtase_CS"/>
</dbReference>
<keyword evidence="11" id="KW-1185">Reference proteome</keyword>
<dbReference type="PRINTS" id="PR00080">
    <property type="entry name" value="SDRFAMILY"/>
</dbReference>
<comment type="subcellular location">
    <subcellularLocation>
        <location evidence="1">Membrane</location>
        <topology evidence="1">Multi-pass membrane protein</topology>
    </subcellularLocation>
</comment>
<evidence type="ECO:0000256" key="8">
    <source>
        <dbReference type="ARBA" id="ARBA00023136"/>
    </source>
</evidence>
<dbReference type="STRING" id="283786.SAMN04487990_105182"/>
<dbReference type="InterPro" id="IPR036291">
    <property type="entry name" value="NAD(P)-bd_dom_sf"/>
</dbReference>
<sequence>MKQLKNKTVLITGGGSGIGKIMTRICLERGAKVIIWDINKKNIDDTLSAFSSQGEVYGFQVDVSNYENIQDVAKRVKNKVGRVDVLINNAGIVVGKFFNEHTVSDITNTMAINANGPMYVTLAFLDDMMAHNTGHICNIASSGGLISNPKMSVYAASKWSLIGWSDSLRLEMIQKNKAINVTTILPYYINTGMFDGVQSKIPILDPEAASLTIIKAIESNKRLVSIPGYIYRFTRLGQALLSINAFDWFAGKALGIYKTMEHFTGRKK</sequence>
<keyword evidence="7" id="KW-0443">Lipid metabolism</keyword>
<dbReference type="RefSeq" id="WP_092133136.1">
    <property type="nucleotide sequence ID" value="NZ_FNQK01000005.1"/>
</dbReference>
<dbReference type="GO" id="GO:0042445">
    <property type="term" value="P:hormone metabolic process"/>
    <property type="evidence" value="ECO:0007669"/>
    <property type="project" value="UniProtKB-ARBA"/>
</dbReference>
<proteinExistence type="inferred from homology"/>
<dbReference type="FunFam" id="3.40.50.720:FF:000131">
    <property type="entry name" value="Short-chain dehydrogenase/reductase 3"/>
    <property type="match status" value="1"/>
</dbReference>
<evidence type="ECO:0000313" key="10">
    <source>
        <dbReference type="EMBL" id="SEA03110.1"/>
    </source>
</evidence>
<dbReference type="AlphaFoldDB" id="A0A1H3XV62"/>
<keyword evidence="6" id="KW-0560">Oxidoreductase</keyword>
<organism evidence="10 11">
    <name type="scientific">Bizionia paragorgiae</name>
    <dbReference type="NCBI Taxonomy" id="283786"/>
    <lineage>
        <taxon>Bacteria</taxon>
        <taxon>Pseudomonadati</taxon>
        <taxon>Bacteroidota</taxon>
        <taxon>Flavobacteriia</taxon>
        <taxon>Flavobacteriales</taxon>
        <taxon>Flavobacteriaceae</taxon>
        <taxon>Bizionia</taxon>
    </lineage>
</organism>
<dbReference type="PANTHER" id="PTHR24322">
    <property type="entry name" value="PKSB"/>
    <property type="match status" value="1"/>
</dbReference>
<evidence type="ECO:0000256" key="2">
    <source>
        <dbReference type="ARBA" id="ARBA00006484"/>
    </source>
</evidence>
<dbReference type="Pfam" id="PF00106">
    <property type="entry name" value="adh_short"/>
    <property type="match status" value="1"/>
</dbReference>
<protein>
    <submittedName>
        <fullName evidence="10">Short-chain dehydrogenase</fullName>
    </submittedName>
</protein>
<keyword evidence="4" id="KW-0521">NADP</keyword>
<dbReference type="Gene3D" id="3.40.50.720">
    <property type="entry name" value="NAD(P)-binding Rossmann-like Domain"/>
    <property type="match status" value="1"/>
</dbReference>
<evidence type="ECO:0000256" key="5">
    <source>
        <dbReference type="ARBA" id="ARBA00022989"/>
    </source>
</evidence>
<dbReference type="PROSITE" id="PS00061">
    <property type="entry name" value="ADH_SHORT"/>
    <property type="match status" value="1"/>
</dbReference>
<keyword evidence="8" id="KW-0472">Membrane</keyword>
<evidence type="ECO:0000256" key="1">
    <source>
        <dbReference type="ARBA" id="ARBA00004141"/>
    </source>
</evidence>
<dbReference type="CDD" id="cd05339">
    <property type="entry name" value="17beta-HSDXI-like_SDR_c"/>
    <property type="match status" value="1"/>
</dbReference>
<dbReference type="GO" id="GO:0006066">
    <property type="term" value="P:alcohol metabolic process"/>
    <property type="evidence" value="ECO:0007669"/>
    <property type="project" value="UniProtKB-ARBA"/>
</dbReference>
<dbReference type="OrthoDB" id="9808814at2"/>
<dbReference type="Proteomes" id="UP000198846">
    <property type="component" value="Unassembled WGS sequence"/>
</dbReference>
<dbReference type="PRINTS" id="PR00081">
    <property type="entry name" value="GDHRDH"/>
</dbReference>
<keyword evidence="3" id="KW-0812">Transmembrane</keyword>
<evidence type="ECO:0000256" key="4">
    <source>
        <dbReference type="ARBA" id="ARBA00022857"/>
    </source>
</evidence>
<evidence type="ECO:0000256" key="7">
    <source>
        <dbReference type="ARBA" id="ARBA00023098"/>
    </source>
</evidence>
<evidence type="ECO:0000256" key="3">
    <source>
        <dbReference type="ARBA" id="ARBA00022692"/>
    </source>
</evidence>
<comment type="similarity">
    <text evidence="2 9">Belongs to the short-chain dehydrogenases/reductases (SDR) family.</text>
</comment>